<dbReference type="InterPro" id="IPR013655">
    <property type="entry name" value="PAS_fold_3"/>
</dbReference>
<dbReference type="InterPro" id="IPR029787">
    <property type="entry name" value="Nucleotide_cyclase"/>
</dbReference>
<dbReference type="Pfam" id="PF08447">
    <property type="entry name" value="PAS_3"/>
    <property type="match status" value="1"/>
</dbReference>
<feature type="domain" description="GGDEF" evidence="3">
    <location>
        <begin position="496"/>
        <end position="628"/>
    </location>
</feature>
<name>A0A2I2MEZ7_9BACT</name>
<gene>
    <name evidence="4" type="ORF">LFTS_00493</name>
</gene>
<dbReference type="InterPro" id="IPR035965">
    <property type="entry name" value="PAS-like_dom_sf"/>
</dbReference>
<dbReference type="PANTHER" id="PTHR44757">
    <property type="entry name" value="DIGUANYLATE CYCLASE DGCP"/>
    <property type="match status" value="1"/>
</dbReference>
<dbReference type="Gene3D" id="3.30.450.40">
    <property type="match status" value="1"/>
</dbReference>
<dbReference type="NCBIfam" id="TIGR00229">
    <property type="entry name" value="sensory_box"/>
    <property type="match status" value="2"/>
</dbReference>
<dbReference type="SMART" id="SM00065">
    <property type="entry name" value="GAF"/>
    <property type="match status" value="1"/>
</dbReference>
<feature type="compositionally biased region" description="Basic and acidic residues" evidence="1">
    <location>
        <begin position="762"/>
        <end position="772"/>
    </location>
</feature>
<dbReference type="OrthoDB" id="9813903at2"/>
<protein>
    <submittedName>
        <fullName evidence="4">PAS domain S-box-containing protein/diguanylate cyclase (GGDEF) domain-containing protein</fullName>
    </submittedName>
</protein>
<evidence type="ECO:0000259" key="2">
    <source>
        <dbReference type="PROSITE" id="PS50112"/>
    </source>
</evidence>
<dbReference type="SMART" id="SM00091">
    <property type="entry name" value="PAS"/>
    <property type="match status" value="2"/>
</dbReference>
<dbReference type="EMBL" id="LT966316">
    <property type="protein sequence ID" value="SOU91873.1"/>
    <property type="molecule type" value="Genomic_DNA"/>
</dbReference>
<dbReference type="CDD" id="cd01949">
    <property type="entry name" value="GGDEF"/>
    <property type="match status" value="1"/>
</dbReference>
<dbReference type="SUPFAM" id="SSF141868">
    <property type="entry name" value="EAL domain-like"/>
    <property type="match status" value="1"/>
</dbReference>
<dbReference type="SUPFAM" id="SSF55781">
    <property type="entry name" value="GAF domain-like"/>
    <property type="match status" value="1"/>
</dbReference>
<dbReference type="Gene3D" id="3.20.20.450">
    <property type="entry name" value="EAL domain"/>
    <property type="match status" value="1"/>
</dbReference>
<evidence type="ECO:0000313" key="4">
    <source>
        <dbReference type="EMBL" id="SOU91873.1"/>
    </source>
</evidence>
<dbReference type="SUPFAM" id="SSF55785">
    <property type="entry name" value="PYP-like sensor domain (PAS domain)"/>
    <property type="match status" value="2"/>
</dbReference>
<organism evidence="4">
    <name type="scientific">Leptospirillum ferriphilum</name>
    <dbReference type="NCBI Taxonomy" id="178606"/>
    <lineage>
        <taxon>Bacteria</taxon>
        <taxon>Pseudomonadati</taxon>
        <taxon>Nitrospirota</taxon>
        <taxon>Nitrospiria</taxon>
        <taxon>Nitrospirales</taxon>
        <taxon>Nitrospiraceae</taxon>
        <taxon>Leptospirillum</taxon>
    </lineage>
</organism>
<feature type="compositionally biased region" description="Basic and acidic residues" evidence="1">
    <location>
        <begin position="828"/>
        <end position="837"/>
    </location>
</feature>
<accession>A0A2I2MEZ7</accession>
<evidence type="ECO:0000256" key="1">
    <source>
        <dbReference type="SAM" id="MobiDB-lite"/>
    </source>
</evidence>
<dbReference type="InterPro" id="IPR029016">
    <property type="entry name" value="GAF-like_dom_sf"/>
</dbReference>
<dbReference type="Gene3D" id="3.30.70.270">
    <property type="match status" value="1"/>
</dbReference>
<dbReference type="InterPro" id="IPR000160">
    <property type="entry name" value="GGDEF_dom"/>
</dbReference>
<dbReference type="CDD" id="cd00130">
    <property type="entry name" value="PAS"/>
    <property type="match status" value="2"/>
</dbReference>
<dbReference type="InterPro" id="IPR000014">
    <property type="entry name" value="PAS"/>
</dbReference>
<dbReference type="Gene3D" id="3.30.450.20">
    <property type="entry name" value="PAS domain"/>
    <property type="match status" value="2"/>
</dbReference>
<dbReference type="SMART" id="SM00267">
    <property type="entry name" value="GGDEF"/>
    <property type="match status" value="1"/>
</dbReference>
<feature type="region of interest" description="Disordered" evidence="1">
    <location>
        <begin position="886"/>
        <end position="905"/>
    </location>
</feature>
<dbReference type="InterPro" id="IPR043128">
    <property type="entry name" value="Rev_trsase/Diguanyl_cyclase"/>
</dbReference>
<feature type="domain" description="PAS" evidence="2">
    <location>
        <begin position="42"/>
        <end position="108"/>
    </location>
</feature>
<feature type="region of interest" description="Disordered" evidence="1">
    <location>
        <begin position="816"/>
        <end position="879"/>
    </location>
</feature>
<dbReference type="PROSITE" id="PS50112">
    <property type="entry name" value="PAS"/>
    <property type="match status" value="2"/>
</dbReference>
<dbReference type="SUPFAM" id="SSF55073">
    <property type="entry name" value="Nucleotide cyclase"/>
    <property type="match status" value="1"/>
</dbReference>
<feature type="domain" description="PAS" evidence="2">
    <location>
        <begin position="346"/>
        <end position="384"/>
    </location>
</feature>
<dbReference type="InterPro" id="IPR052155">
    <property type="entry name" value="Biofilm_reg_signaling"/>
</dbReference>
<dbReference type="FunFam" id="3.30.70.270:FF:000001">
    <property type="entry name" value="Diguanylate cyclase domain protein"/>
    <property type="match status" value="1"/>
</dbReference>
<dbReference type="Pfam" id="PF13185">
    <property type="entry name" value="GAF_2"/>
    <property type="match status" value="1"/>
</dbReference>
<feature type="region of interest" description="Disordered" evidence="1">
    <location>
        <begin position="762"/>
        <end position="787"/>
    </location>
</feature>
<dbReference type="PROSITE" id="PS50887">
    <property type="entry name" value="GGDEF"/>
    <property type="match status" value="1"/>
</dbReference>
<sequence>MMTCPEMCEGRGEVVRMEDVAALKPEPEKDSSSFDSIGAFARTIFDTFEAGIGIVDAETGRYVFVNARWCKMLGYEPQELSRLSIRDVTHPDDWPKTEACIREAQEGLRETYFVEKRFLRKNKTVFWGFLLVRSFRDPVTGNRLLNGIILDFDDKKRIEFQLLNERNITRALSEINALILKRPSPEELYRESCRIAVEFGGFMASWVAVVDPLTLDTHKSGLYIKDPRVQEGIDRVIISVDPEKPNGRGSVGQAYRSGKPVVLNDYLDNPSTLPWRTEAEKFGVASASAFPIRKGEEIVALLVILSNRPNFFETESIGLLTRIAEAMSYALDDFERGQDLFLTSLVFDAVPEGIFITDVEGRITRVNEAFCRLSGFSFGELLGREADTLTAGLEKGILCASIRDAIDQRGTVEGIFELIRKDASSYMVEATITLVEEPGRDSRHVVLLLKDVTAKMERERQIWRLANIDDLTGLLNRTALIERLANEMEKSRRNQGAMALLFLDFDDFKGINDTLGHSAGDSFLKVIGHRLSGSVRPTDIVARLGGDEFVVVVSLESDEKILSFAQKILDILGAPVSIQSQTVQTSVSVGIATYPRDAESVEDLLRKADIAMYQAKNKGKNTWQFFNVEMEERIRLRFEQEQMLKTGLQEGAFFLHFQPQIDVFRRRLVGVEALARSIGGNHRARLVHSPGGRNGNDPRVWRVGDPGGVPGDPVLVGLRKAPDPGGGQCLLPAVLESDLLDFFERDPVPACRADPLAHVRIDGNRPHARSGDGRGTAFLAQGAGHPHRDRRFRDGVFFALLSVPVSCRRDQGLPGVCHADGQEPAGPEAREDHHPDGQEPPAESGGRRGRNGRGGAHARGPRVPCHSGIRPLPAASGVGNGVLLGPVSGRNLMQGRDERRVPGWI</sequence>
<dbReference type="InterPro" id="IPR003018">
    <property type="entry name" value="GAF"/>
</dbReference>
<reference evidence="4" key="1">
    <citation type="submission" date="2017-12" db="EMBL/GenBank/DDBJ databases">
        <authorList>
            <consortium name="SysMetEx"/>
        </authorList>
    </citation>
    <scope>NUCLEOTIDE SEQUENCE</scope>
    <source>
        <strain evidence="4">Pb_238</strain>
    </source>
</reference>
<dbReference type="InterPro" id="IPR035919">
    <property type="entry name" value="EAL_sf"/>
</dbReference>
<dbReference type="AlphaFoldDB" id="A0A2I2MEZ7"/>
<proteinExistence type="predicted"/>
<dbReference type="GO" id="GO:0003824">
    <property type="term" value="F:catalytic activity"/>
    <property type="evidence" value="ECO:0007669"/>
    <property type="project" value="UniProtKB-ARBA"/>
</dbReference>
<evidence type="ECO:0000259" key="3">
    <source>
        <dbReference type="PROSITE" id="PS50887"/>
    </source>
</evidence>
<dbReference type="PANTHER" id="PTHR44757:SF2">
    <property type="entry name" value="BIOFILM ARCHITECTURE MAINTENANCE PROTEIN MBAA"/>
    <property type="match status" value="1"/>
</dbReference>
<feature type="compositionally biased region" description="Basic and acidic residues" evidence="1">
    <location>
        <begin position="895"/>
        <end position="905"/>
    </location>
</feature>
<dbReference type="Pfam" id="PF00990">
    <property type="entry name" value="GGDEF"/>
    <property type="match status" value="1"/>
</dbReference>
<dbReference type="NCBIfam" id="TIGR00254">
    <property type="entry name" value="GGDEF"/>
    <property type="match status" value="1"/>
</dbReference>
<dbReference type="Pfam" id="PF13426">
    <property type="entry name" value="PAS_9"/>
    <property type="match status" value="1"/>
</dbReference>